<comment type="caution">
    <text evidence="2">The sequence shown here is derived from an EMBL/GenBank/DDBJ whole genome shotgun (WGS) entry which is preliminary data.</text>
</comment>
<gene>
    <name evidence="2" type="primary">Necator_chrII.g4268</name>
    <name evidence="2" type="ORF">RB195_016476</name>
</gene>
<keyword evidence="3" id="KW-1185">Reference proteome</keyword>
<dbReference type="Proteomes" id="UP001303046">
    <property type="component" value="Unassembled WGS sequence"/>
</dbReference>
<name>A0ABR1C4D0_NECAM</name>
<dbReference type="EMBL" id="JAVFWL010000002">
    <property type="protein sequence ID" value="KAK6732116.1"/>
    <property type="molecule type" value="Genomic_DNA"/>
</dbReference>
<evidence type="ECO:0000313" key="2">
    <source>
        <dbReference type="EMBL" id="KAK6732116.1"/>
    </source>
</evidence>
<evidence type="ECO:0000313" key="3">
    <source>
        <dbReference type="Proteomes" id="UP001303046"/>
    </source>
</evidence>
<feature type="coiled-coil region" evidence="1">
    <location>
        <begin position="180"/>
        <end position="207"/>
    </location>
</feature>
<keyword evidence="1" id="KW-0175">Coiled coil</keyword>
<reference evidence="2 3" key="1">
    <citation type="submission" date="2023-08" db="EMBL/GenBank/DDBJ databases">
        <title>A Necator americanus chromosomal reference genome.</title>
        <authorList>
            <person name="Ilik V."/>
            <person name="Petrzelkova K.J."/>
            <person name="Pardy F."/>
            <person name="Fuh T."/>
            <person name="Niatou-Singa F.S."/>
            <person name="Gouil Q."/>
            <person name="Baker L."/>
            <person name="Ritchie M.E."/>
            <person name="Jex A.R."/>
            <person name="Gazzola D."/>
            <person name="Li H."/>
            <person name="Toshio Fujiwara R."/>
            <person name="Zhan B."/>
            <person name="Aroian R.V."/>
            <person name="Pafco B."/>
            <person name="Schwarz E.M."/>
        </authorList>
    </citation>
    <scope>NUCLEOTIDE SEQUENCE [LARGE SCALE GENOMIC DNA]</scope>
    <source>
        <strain evidence="2 3">Aroian</strain>
        <tissue evidence="2">Whole animal</tissue>
    </source>
</reference>
<evidence type="ECO:0000256" key="1">
    <source>
        <dbReference type="SAM" id="Coils"/>
    </source>
</evidence>
<organism evidence="2 3">
    <name type="scientific">Necator americanus</name>
    <name type="common">Human hookworm</name>
    <dbReference type="NCBI Taxonomy" id="51031"/>
    <lineage>
        <taxon>Eukaryota</taxon>
        <taxon>Metazoa</taxon>
        <taxon>Ecdysozoa</taxon>
        <taxon>Nematoda</taxon>
        <taxon>Chromadorea</taxon>
        <taxon>Rhabditida</taxon>
        <taxon>Rhabditina</taxon>
        <taxon>Rhabditomorpha</taxon>
        <taxon>Strongyloidea</taxon>
        <taxon>Ancylostomatidae</taxon>
        <taxon>Bunostominae</taxon>
        <taxon>Necator</taxon>
    </lineage>
</organism>
<proteinExistence type="predicted"/>
<sequence>MLTSVHYPTSCVPYAERPSKVRELAQHAHQQDSDEFVVETVAFQNVDDYQVTERIDAVTVEHCLTHLGHEMRVDANSESDGIQLYRPAQNPSGDGFDNMRLARRPDVPPVRRPQAPTPIRKLQKRAHLRKEEQAKRRGPLLDIPDCTQDEKDTCTVCLQIRGVMPLKVMRNPTEGTRMGLEQAESMLKEFRKMIDDLAGNVEESENNVRLARRPEVPPVGRSQTLTLIRKLHKV</sequence>
<accession>A0ABR1C4D0</accession>
<protein>
    <submittedName>
        <fullName evidence="2">Uncharacterized protein</fullName>
    </submittedName>
</protein>